<dbReference type="InterPro" id="IPR006094">
    <property type="entry name" value="Oxid_FAD_bind_N"/>
</dbReference>
<name>A0A429Y2G9_9BACI</name>
<dbReference type="InterPro" id="IPR036318">
    <property type="entry name" value="FAD-bd_PCMH-like_sf"/>
</dbReference>
<keyword evidence="7 16" id="KW-0285">Flavoprotein</keyword>
<evidence type="ECO:0000256" key="11">
    <source>
        <dbReference type="ARBA" id="ARBA00022984"/>
    </source>
</evidence>
<dbReference type="SUPFAM" id="SSF56194">
    <property type="entry name" value="Uridine diphospho-N-Acetylenolpyruvylglucosamine reductase, MurB, C-terminal domain"/>
    <property type="match status" value="1"/>
</dbReference>
<keyword evidence="12 16" id="KW-0560">Oxidoreductase</keyword>
<comment type="subcellular location">
    <subcellularLocation>
        <location evidence="3 16">Cytoplasm</location>
    </subcellularLocation>
</comment>
<dbReference type="Gene3D" id="3.90.78.10">
    <property type="entry name" value="UDP-N-acetylenolpyruvoylglucosamine reductase, C-terminal domain"/>
    <property type="match status" value="1"/>
</dbReference>
<feature type="active site" evidence="16">
    <location>
        <position position="294"/>
    </location>
</feature>
<dbReference type="GO" id="GO:0051301">
    <property type="term" value="P:cell division"/>
    <property type="evidence" value="ECO:0007669"/>
    <property type="project" value="UniProtKB-KW"/>
</dbReference>
<comment type="catalytic activity">
    <reaction evidence="15 16">
        <text>UDP-N-acetyl-alpha-D-muramate + NADP(+) = UDP-N-acetyl-3-O-(1-carboxyvinyl)-alpha-D-glucosamine + NADPH + H(+)</text>
        <dbReference type="Rhea" id="RHEA:12248"/>
        <dbReference type="ChEBI" id="CHEBI:15378"/>
        <dbReference type="ChEBI" id="CHEBI:57783"/>
        <dbReference type="ChEBI" id="CHEBI:58349"/>
        <dbReference type="ChEBI" id="CHEBI:68483"/>
        <dbReference type="ChEBI" id="CHEBI:70757"/>
        <dbReference type="EC" id="1.3.1.98"/>
    </reaction>
</comment>
<dbReference type="EC" id="1.3.1.98" evidence="16"/>
<proteinExistence type="inferred from homology"/>
<dbReference type="GO" id="GO:0071555">
    <property type="term" value="P:cell wall organization"/>
    <property type="evidence" value="ECO:0007669"/>
    <property type="project" value="UniProtKB-KW"/>
</dbReference>
<keyword evidence="14 16" id="KW-0961">Cell wall biogenesis/degradation</keyword>
<dbReference type="Pfam" id="PF02873">
    <property type="entry name" value="MurB_C"/>
    <property type="match status" value="1"/>
</dbReference>
<evidence type="ECO:0000256" key="14">
    <source>
        <dbReference type="ARBA" id="ARBA00023316"/>
    </source>
</evidence>
<dbReference type="OrthoDB" id="9804753at2"/>
<dbReference type="GO" id="GO:0008360">
    <property type="term" value="P:regulation of cell shape"/>
    <property type="evidence" value="ECO:0007669"/>
    <property type="project" value="UniProtKB-KW"/>
</dbReference>
<dbReference type="PANTHER" id="PTHR21071">
    <property type="entry name" value="UDP-N-ACETYLENOLPYRUVOYLGLUCOSAMINE REDUCTASE"/>
    <property type="match status" value="1"/>
</dbReference>
<keyword evidence="9 16" id="KW-0521">NADP</keyword>
<evidence type="ECO:0000256" key="1">
    <source>
        <dbReference type="ARBA" id="ARBA00001974"/>
    </source>
</evidence>
<dbReference type="SUPFAM" id="SSF56176">
    <property type="entry name" value="FAD-binding/transporter-associated domain-like"/>
    <property type="match status" value="1"/>
</dbReference>
<evidence type="ECO:0000256" key="3">
    <source>
        <dbReference type="ARBA" id="ARBA00004496"/>
    </source>
</evidence>
<comment type="pathway">
    <text evidence="4 16">Cell wall biogenesis; peptidoglycan biosynthesis.</text>
</comment>
<dbReference type="EMBL" id="QYTV02000003">
    <property type="protein sequence ID" value="RST75407.1"/>
    <property type="molecule type" value="Genomic_DNA"/>
</dbReference>
<feature type="domain" description="FAD-binding PCMH-type" evidence="17">
    <location>
        <begin position="29"/>
        <end position="196"/>
    </location>
</feature>
<dbReference type="InterPro" id="IPR016169">
    <property type="entry name" value="FAD-bd_PCMH_sub2"/>
</dbReference>
<dbReference type="GO" id="GO:0071949">
    <property type="term" value="F:FAD binding"/>
    <property type="evidence" value="ECO:0007669"/>
    <property type="project" value="InterPro"/>
</dbReference>
<dbReference type="InterPro" id="IPR016166">
    <property type="entry name" value="FAD-bd_PCMH"/>
</dbReference>
<feature type="active site" description="Proton donor" evidence="16">
    <location>
        <position position="224"/>
    </location>
</feature>
<evidence type="ECO:0000256" key="10">
    <source>
        <dbReference type="ARBA" id="ARBA00022960"/>
    </source>
</evidence>
<evidence type="ECO:0000256" key="16">
    <source>
        <dbReference type="HAMAP-Rule" id="MF_00037"/>
    </source>
</evidence>
<evidence type="ECO:0000256" key="2">
    <source>
        <dbReference type="ARBA" id="ARBA00003921"/>
    </source>
</evidence>
<evidence type="ECO:0000256" key="8">
    <source>
        <dbReference type="ARBA" id="ARBA00022827"/>
    </source>
</evidence>
<evidence type="ECO:0000256" key="5">
    <source>
        <dbReference type="ARBA" id="ARBA00022490"/>
    </source>
</evidence>
<dbReference type="Gene3D" id="3.30.465.10">
    <property type="match status" value="1"/>
</dbReference>
<keyword evidence="19" id="KW-1185">Reference proteome</keyword>
<evidence type="ECO:0000256" key="6">
    <source>
        <dbReference type="ARBA" id="ARBA00022618"/>
    </source>
</evidence>
<reference evidence="18" key="1">
    <citation type="submission" date="2018-12" db="EMBL/GenBank/DDBJ databases">
        <authorList>
            <person name="Sun L."/>
            <person name="Chen Z."/>
        </authorList>
    </citation>
    <scope>NUCLEOTIDE SEQUENCE [LARGE SCALE GENOMIC DNA]</scope>
    <source>
        <strain evidence="18">3-2-2</strain>
    </source>
</reference>
<dbReference type="Pfam" id="PF01565">
    <property type="entry name" value="FAD_binding_4"/>
    <property type="match status" value="1"/>
</dbReference>
<evidence type="ECO:0000256" key="15">
    <source>
        <dbReference type="ARBA" id="ARBA00048914"/>
    </source>
</evidence>
<protein>
    <recommendedName>
        <fullName evidence="16">UDP-N-acetylenolpyruvoylglucosamine reductase</fullName>
        <ecNumber evidence="16">1.3.1.98</ecNumber>
    </recommendedName>
    <alternativeName>
        <fullName evidence="16">UDP-N-acetylmuramate dehydrogenase</fullName>
    </alternativeName>
</protein>
<keyword evidence="8 16" id="KW-0274">FAD</keyword>
<evidence type="ECO:0000256" key="4">
    <source>
        <dbReference type="ARBA" id="ARBA00004752"/>
    </source>
</evidence>
<evidence type="ECO:0000313" key="18">
    <source>
        <dbReference type="EMBL" id="RST75407.1"/>
    </source>
</evidence>
<feature type="active site" evidence="16">
    <location>
        <position position="174"/>
    </location>
</feature>
<comment type="cofactor">
    <cofactor evidence="1 16">
        <name>FAD</name>
        <dbReference type="ChEBI" id="CHEBI:57692"/>
    </cofactor>
</comment>
<evidence type="ECO:0000256" key="9">
    <source>
        <dbReference type="ARBA" id="ARBA00022857"/>
    </source>
</evidence>
<keyword evidence="10 16" id="KW-0133">Cell shape</keyword>
<dbReference type="Gene3D" id="3.30.43.10">
    <property type="entry name" value="Uridine Diphospho-n-acetylenolpyruvylglucosamine Reductase, domain 2"/>
    <property type="match status" value="1"/>
</dbReference>
<keyword evidence="13 16" id="KW-0131">Cell cycle</keyword>
<evidence type="ECO:0000256" key="7">
    <source>
        <dbReference type="ARBA" id="ARBA00022630"/>
    </source>
</evidence>
<dbReference type="InterPro" id="IPR016167">
    <property type="entry name" value="FAD-bd_PCMH_sub1"/>
</dbReference>
<dbReference type="AlphaFoldDB" id="A0A429Y2G9"/>
<dbReference type="PANTHER" id="PTHR21071:SF5">
    <property type="entry name" value="UDP-N-ACETYLENOLPYRUVOYLGLUCOSAMINE REDUCTASE"/>
    <property type="match status" value="1"/>
</dbReference>
<dbReference type="NCBIfam" id="NF010480">
    <property type="entry name" value="PRK13905.1"/>
    <property type="match status" value="1"/>
</dbReference>
<dbReference type="Proteomes" id="UP000287156">
    <property type="component" value="Unassembled WGS sequence"/>
</dbReference>
<dbReference type="InterPro" id="IPR036635">
    <property type="entry name" value="MurB_C_sf"/>
</dbReference>
<evidence type="ECO:0000256" key="12">
    <source>
        <dbReference type="ARBA" id="ARBA00023002"/>
    </source>
</evidence>
<gene>
    <name evidence="16 18" type="primary">murB</name>
    <name evidence="18" type="ORF">D4T97_009195</name>
</gene>
<dbReference type="GO" id="GO:0008762">
    <property type="term" value="F:UDP-N-acetylmuramate dehydrogenase activity"/>
    <property type="evidence" value="ECO:0007669"/>
    <property type="project" value="UniProtKB-UniRule"/>
</dbReference>
<dbReference type="InterPro" id="IPR003170">
    <property type="entry name" value="MurB"/>
</dbReference>
<sequence>MEKIIEELRANEVGKVKANEPLSNHTTIKVGGPADIFVEPDSIDKLIKTMEIIQKNKLPWRVIGRGSNLLVSDEGIVGVVIKLAKGMDNLDIDGTTVRVGAGYSFIVLANALGRKGLSGFEFAGGIPGSVGGAVYMNAGAHGSDVSKVLEKARVLFPDGAVEWLTNEDMEYSYRTSILQKKRPGIVLEAVFNLQEGDRDIIAAEMKKHRTYRRDTQPVKPCCGSVFRNPLPEHAGKLMQDAGLKGYSIGGAQISELHGNFIVNNGTAKAADVLALIEYMKETALERNGIELHTEVEIVERKAKGNA</sequence>
<keyword evidence="11 16" id="KW-0573">Peptidoglycan synthesis</keyword>
<dbReference type="InterPro" id="IPR011601">
    <property type="entry name" value="MurB_C"/>
</dbReference>
<keyword evidence="5 16" id="KW-0963">Cytoplasm</keyword>
<dbReference type="UniPathway" id="UPA00219"/>
<evidence type="ECO:0000256" key="13">
    <source>
        <dbReference type="ARBA" id="ARBA00023306"/>
    </source>
</evidence>
<organism evidence="18 19">
    <name type="scientific">Siminovitchia acidinfaciens</name>
    <dbReference type="NCBI Taxonomy" id="2321395"/>
    <lineage>
        <taxon>Bacteria</taxon>
        <taxon>Bacillati</taxon>
        <taxon>Bacillota</taxon>
        <taxon>Bacilli</taxon>
        <taxon>Bacillales</taxon>
        <taxon>Bacillaceae</taxon>
        <taxon>Siminovitchia</taxon>
    </lineage>
</organism>
<evidence type="ECO:0000259" key="17">
    <source>
        <dbReference type="PROSITE" id="PS51387"/>
    </source>
</evidence>
<comment type="function">
    <text evidence="2 16">Cell wall formation.</text>
</comment>
<evidence type="ECO:0000313" key="19">
    <source>
        <dbReference type="Proteomes" id="UP000287156"/>
    </source>
</evidence>
<accession>A0A429Y2G9</accession>
<comment type="caution">
    <text evidence="18">The sequence shown here is derived from an EMBL/GenBank/DDBJ whole genome shotgun (WGS) entry which is preliminary data.</text>
</comment>
<dbReference type="GO" id="GO:0009252">
    <property type="term" value="P:peptidoglycan biosynthetic process"/>
    <property type="evidence" value="ECO:0007669"/>
    <property type="project" value="UniProtKB-UniRule"/>
</dbReference>
<comment type="similarity">
    <text evidence="16">Belongs to the MurB family.</text>
</comment>
<dbReference type="GO" id="GO:0005829">
    <property type="term" value="C:cytosol"/>
    <property type="evidence" value="ECO:0007669"/>
    <property type="project" value="TreeGrafter"/>
</dbReference>
<dbReference type="HAMAP" id="MF_00037">
    <property type="entry name" value="MurB"/>
    <property type="match status" value="1"/>
</dbReference>
<keyword evidence="6 16" id="KW-0132">Cell division</keyword>
<dbReference type="RefSeq" id="WP_126049876.1">
    <property type="nucleotide sequence ID" value="NZ_QYTV02000003.1"/>
</dbReference>
<dbReference type="PROSITE" id="PS51387">
    <property type="entry name" value="FAD_PCMH"/>
    <property type="match status" value="1"/>
</dbReference>
<dbReference type="NCBIfam" id="TIGR00179">
    <property type="entry name" value="murB"/>
    <property type="match status" value="1"/>
</dbReference>